<feature type="domain" description="N-acetyltransferase" evidence="3">
    <location>
        <begin position="179"/>
        <end position="340"/>
    </location>
</feature>
<evidence type="ECO:0000259" key="3">
    <source>
        <dbReference type="PROSITE" id="PS51186"/>
    </source>
</evidence>
<reference evidence="4" key="1">
    <citation type="submission" date="2020-10" db="EMBL/GenBank/DDBJ databases">
        <title>Ca. Dormibacterota MAGs.</title>
        <authorList>
            <person name="Montgomery K."/>
        </authorList>
    </citation>
    <scope>NUCLEOTIDE SEQUENCE [LARGE SCALE GENOMIC DNA]</scope>
    <source>
        <strain evidence="4">SC8812_S17_10</strain>
    </source>
</reference>
<dbReference type="Gene3D" id="3.40.630.30">
    <property type="match status" value="1"/>
</dbReference>
<evidence type="ECO:0000313" key="4">
    <source>
        <dbReference type="EMBL" id="MBJ7600350.1"/>
    </source>
</evidence>
<dbReference type="SUPFAM" id="SSF55729">
    <property type="entry name" value="Acyl-CoA N-acyltransferases (Nat)"/>
    <property type="match status" value="2"/>
</dbReference>
<dbReference type="EMBL" id="JAEKNR010000198">
    <property type="protein sequence ID" value="MBJ7600350.1"/>
    <property type="molecule type" value="Genomic_DNA"/>
</dbReference>
<dbReference type="InterPro" id="IPR016181">
    <property type="entry name" value="Acyl_CoA_acyltransferase"/>
</dbReference>
<keyword evidence="5" id="KW-1185">Reference proteome</keyword>
<dbReference type="CDD" id="cd04301">
    <property type="entry name" value="NAT_SF"/>
    <property type="match status" value="1"/>
</dbReference>
<dbReference type="InterPro" id="IPR050832">
    <property type="entry name" value="Bact_Acetyltransf"/>
</dbReference>
<evidence type="ECO:0000313" key="5">
    <source>
        <dbReference type="Proteomes" id="UP000612893"/>
    </source>
</evidence>
<gene>
    <name evidence="4" type="ORF">JF922_20030</name>
</gene>
<dbReference type="PROSITE" id="PS51186">
    <property type="entry name" value="GNAT"/>
    <property type="match status" value="1"/>
</dbReference>
<dbReference type="RefSeq" id="WP_338204134.1">
    <property type="nucleotide sequence ID" value="NZ_JAEKNR010000198.1"/>
</dbReference>
<evidence type="ECO:0000256" key="1">
    <source>
        <dbReference type="ARBA" id="ARBA00022679"/>
    </source>
</evidence>
<dbReference type="Pfam" id="PF00583">
    <property type="entry name" value="Acetyltransf_1"/>
    <property type="match status" value="2"/>
</dbReference>
<dbReference type="PANTHER" id="PTHR43877">
    <property type="entry name" value="AMINOALKYLPHOSPHONATE N-ACETYLTRANSFERASE-RELATED-RELATED"/>
    <property type="match status" value="1"/>
</dbReference>
<evidence type="ECO:0000256" key="2">
    <source>
        <dbReference type="ARBA" id="ARBA00023315"/>
    </source>
</evidence>
<sequence length="340" mass="39010">MHVFEPASASPEEWRAYHEFRRQRHEEEAPEDPWTPDDVAERRLKRADPYVADHRWLVFREGRVAAELSASTMTPLSPEYESNKHLLFAEGWVLSAARRQGIGSGWIPLLVALMERYGARLLTVDTHDESGHAFLRRLGGEPRYSEAESRLDFREVDWILLTDWVREGQARSPQTQLELYVDRLPEERREEFSRVSTELLNTMPFEGLDHGDIVQTTDTLNEWYGRLDMFGSLHHAYLTRESDGSISGMTDVLKHPYETGFVHQLFTGVHPSARGRGLGKWLKAAMLLHIRAVHPETVLMSTENAGSNASMLAINRALGFRRFRTSTTYQLGLRELAQLV</sequence>
<dbReference type="InterPro" id="IPR000182">
    <property type="entry name" value="GNAT_dom"/>
</dbReference>
<name>A0A934N4J9_9BACT</name>
<proteinExistence type="predicted"/>
<dbReference type="AlphaFoldDB" id="A0A934N4J9"/>
<accession>A0A934N4J9</accession>
<keyword evidence="1" id="KW-0808">Transferase</keyword>
<dbReference type="GO" id="GO:0016747">
    <property type="term" value="F:acyltransferase activity, transferring groups other than amino-acyl groups"/>
    <property type="evidence" value="ECO:0007669"/>
    <property type="project" value="InterPro"/>
</dbReference>
<dbReference type="Proteomes" id="UP000612893">
    <property type="component" value="Unassembled WGS sequence"/>
</dbReference>
<protein>
    <recommendedName>
        <fullName evidence="3">N-acetyltransferase domain-containing protein</fullName>
    </recommendedName>
</protein>
<comment type="caution">
    <text evidence="4">The sequence shown here is derived from an EMBL/GenBank/DDBJ whole genome shotgun (WGS) entry which is preliminary data.</text>
</comment>
<organism evidence="4 5">
    <name type="scientific">Candidatus Nephthysia bennettiae</name>
    <dbReference type="NCBI Taxonomy" id="3127016"/>
    <lineage>
        <taxon>Bacteria</taxon>
        <taxon>Bacillati</taxon>
        <taxon>Candidatus Dormiibacterota</taxon>
        <taxon>Candidatus Dormibacteria</taxon>
        <taxon>Candidatus Dormibacterales</taxon>
        <taxon>Candidatus Dormibacteraceae</taxon>
        <taxon>Candidatus Nephthysia</taxon>
    </lineage>
</organism>
<keyword evidence="2" id="KW-0012">Acyltransferase</keyword>